<keyword evidence="1" id="KW-0472">Membrane</keyword>
<evidence type="ECO:0000256" key="1">
    <source>
        <dbReference type="SAM" id="Phobius"/>
    </source>
</evidence>
<keyword evidence="1" id="KW-1133">Transmembrane helix</keyword>
<dbReference type="HOGENOM" id="CLU_025996_25_1_10"/>
<dbReference type="Proteomes" id="UP000014200">
    <property type="component" value="Unassembled WGS sequence"/>
</dbReference>
<feature type="transmembrane region" description="Helical" evidence="1">
    <location>
        <begin position="301"/>
        <end position="320"/>
    </location>
</feature>
<dbReference type="STRING" id="1235788.C802_02002"/>
<dbReference type="InterPro" id="IPR001173">
    <property type="entry name" value="Glyco_trans_2-like"/>
</dbReference>
<dbReference type="Gene3D" id="3.90.550.10">
    <property type="entry name" value="Spore Coat Polysaccharide Biosynthesis Protein SpsA, Chain A"/>
    <property type="match status" value="1"/>
</dbReference>
<name>R9IFR6_9BACT</name>
<dbReference type="SUPFAM" id="SSF53448">
    <property type="entry name" value="Nucleotide-diphospho-sugar transferases"/>
    <property type="match status" value="1"/>
</dbReference>
<organism evidence="3 4">
    <name type="scientific">Phocaeicola sartorii</name>
    <dbReference type="NCBI Taxonomy" id="671267"/>
    <lineage>
        <taxon>Bacteria</taxon>
        <taxon>Pseudomonadati</taxon>
        <taxon>Bacteroidota</taxon>
        <taxon>Bacteroidia</taxon>
        <taxon>Bacteroidales</taxon>
        <taxon>Bacteroidaceae</taxon>
        <taxon>Phocaeicola</taxon>
    </lineage>
</organism>
<evidence type="ECO:0000259" key="2">
    <source>
        <dbReference type="Pfam" id="PF00535"/>
    </source>
</evidence>
<keyword evidence="1" id="KW-0812">Transmembrane</keyword>
<protein>
    <recommendedName>
        <fullName evidence="2">Glycosyltransferase 2-like domain-containing protein</fullName>
    </recommendedName>
</protein>
<dbReference type="AlphaFoldDB" id="R9IFR6"/>
<dbReference type="PATRIC" id="fig|1235788.3.peg.2049"/>
<evidence type="ECO:0000313" key="3">
    <source>
        <dbReference type="EMBL" id="EOS12189.1"/>
    </source>
</evidence>
<dbReference type="EMBL" id="ASSP01000014">
    <property type="protein sequence ID" value="EOS12189.1"/>
    <property type="molecule type" value="Genomic_DNA"/>
</dbReference>
<reference evidence="3 4" key="1">
    <citation type="submission" date="2013-04" db="EMBL/GenBank/DDBJ databases">
        <title>The Genome Sequence of Bacteroides massiliensis dnLKV3.</title>
        <authorList>
            <consortium name="The Broad Institute Genomics Platform"/>
            <consortium name="The Broad Institute Genome Sequencing Center for Infectious Disease"/>
            <person name="Earl A."/>
            <person name="Xavier R."/>
            <person name="Kuhn K."/>
            <person name="Stappenbeck T."/>
            <person name="Walker B."/>
            <person name="Young S."/>
            <person name="Zeng Q."/>
            <person name="Gargeya S."/>
            <person name="Fitzgerald M."/>
            <person name="Haas B."/>
            <person name="Abouelleil A."/>
            <person name="Allen A.W."/>
            <person name="Alvarado L."/>
            <person name="Arachchi H.M."/>
            <person name="Berlin A.M."/>
            <person name="Chapman S.B."/>
            <person name="Gainer-Dewar J."/>
            <person name="Goldberg J."/>
            <person name="Griggs A."/>
            <person name="Gujja S."/>
            <person name="Hansen M."/>
            <person name="Howarth C."/>
            <person name="Imamovic A."/>
            <person name="Ireland A."/>
            <person name="Larimer J."/>
            <person name="McCowan C."/>
            <person name="Murphy C."/>
            <person name="Pearson M."/>
            <person name="Poon T.W."/>
            <person name="Priest M."/>
            <person name="Roberts A."/>
            <person name="Saif S."/>
            <person name="Shea T."/>
            <person name="Sisk P."/>
            <person name="Sykes S."/>
            <person name="Wortman J."/>
            <person name="Nusbaum C."/>
            <person name="Birren B."/>
        </authorList>
    </citation>
    <scope>NUCLEOTIDE SEQUENCE [LARGE SCALE GENOMIC DNA]</scope>
    <source>
        <strain evidence="4">dnLKV3</strain>
    </source>
</reference>
<sequence length="344" mass="41081">MISMKKEITVVMPVYKVEKYVLECLDSIINQTFDCFECIIIDDCSPDNSMRLIEEKLAGYKGNISFRIVRKERNEGVSAARNKGIELSQGSYLLFIDSDDMLYENCLEKLWEETKKYPGIDLVQGDSYSEGMENKNSGLQRYTEGRIRINKLFLDSKITSTPVNRLIRKAVLTENAIYFRTGILFEDFLWCYFLYKKVETFASVNSFTYFYRRSNPFSTMNKAKTDFDRPAKDFIFILTVFYEHMEQELYAENICFILNKLMPVVYNAATIGVTRESYDAIDKFKRNLIKRHFREFRPMEVLYELNLFYPFCLLLNWGIYRHHILYKYAHLIKWYYKIWGRLYR</sequence>
<dbReference type="GO" id="GO:0016758">
    <property type="term" value="F:hexosyltransferase activity"/>
    <property type="evidence" value="ECO:0007669"/>
    <property type="project" value="UniProtKB-ARBA"/>
</dbReference>
<dbReference type="CDD" id="cd00761">
    <property type="entry name" value="Glyco_tranf_GTA_type"/>
    <property type="match status" value="1"/>
</dbReference>
<comment type="caution">
    <text evidence="3">The sequence shown here is derived from an EMBL/GenBank/DDBJ whole genome shotgun (WGS) entry which is preliminary data.</text>
</comment>
<proteinExistence type="predicted"/>
<dbReference type="PANTHER" id="PTHR22916:SF3">
    <property type="entry name" value="UDP-GLCNAC:BETAGAL BETA-1,3-N-ACETYLGLUCOSAMINYLTRANSFERASE-LIKE PROTEIN 1"/>
    <property type="match status" value="1"/>
</dbReference>
<dbReference type="Pfam" id="PF00535">
    <property type="entry name" value="Glycos_transf_2"/>
    <property type="match status" value="1"/>
</dbReference>
<dbReference type="InterPro" id="IPR029044">
    <property type="entry name" value="Nucleotide-diphossugar_trans"/>
</dbReference>
<feature type="domain" description="Glycosyltransferase 2-like" evidence="2">
    <location>
        <begin position="9"/>
        <end position="172"/>
    </location>
</feature>
<dbReference type="PANTHER" id="PTHR22916">
    <property type="entry name" value="GLYCOSYLTRANSFERASE"/>
    <property type="match status" value="1"/>
</dbReference>
<accession>R9IFR6</accession>
<keyword evidence="4" id="KW-1185">Reference proteome</keyword>
<evidence type="ECO:0000313" key="4">
    <source>
        <dbReference type="Proteomes" id="UP000014200"/>
    </source>
</evidence>
<gene>
    <name evidence="3" type="ORF">C802_02002</name>
</gene>